<feature type="signal peptide" evidence="2">
    <location>
        <begin position="1"/>
        <end position="21"/>
    </location>
</feature>
<dbReference type="AlphaFoldDB" id="A0AA40C3J0"/>
<accession>A0AA40C3J0</accession>
<keyword evidence="2" id="KW-0732">Signal</keyword>
<evidence type="ECO:0000256" key="1">
    <source>
        <dbReference type="SAM" id="MobiDB-lite"/>
    </source>
</evidence>
<evidence type="ECO:0000313" key="4">
    <source>
        <dbReference type="Proteomes" id="UP001175000"/>
    </source>
</evidence>
<gene>
    <name evidence="3" type="ORF">B0T14DRAFT_516904</name>
</gene>
<keyword evidence="4" id="KW-1185">Reference proteome</keyword>
<feature type="chain" id="PRO_5041284799" description="Secreted protein" evidence="2">
    <location>
        <begin position="22"/>
        <end position="90"/>
    </location>
</feature>
<protein>
    <recommendedName>
        <fullName evidence="5">Secreted protein</fullName>
    </recommendedName>
</protein>
<evidence type="ECO:0000256" key="2">
    <source>
        <dbReference type="SAM" id="SignalP"/>
    </source>
</evidence>
<evidence type="ECO:0000313" key="3">
    <source>
        <dbReference type="EMBL" id="KAK0623705.1"/>
    </source>
</evidence>
<proteinExistence type="predicted"/>
<organism evidence="3 4">
    <name type="scientific">Immersiella caudata</name>
    <dbReference type="NCBI Taxonomy" id="314043"/>
    <lineage>
        <taxon>Eukaryota</taxon>
        <taxon>Fungi</taxon>
        <taxon>Dikarya</taxon>
        <taxon>Ascomycota</taxon>
        <taxon>Pezizomycotina</taxon>
        <taxon>Sordariomycetes</taxon>
        <taxon>Sordariomycetidae</taxon>
        <taxon>Sordariales</taxon>
        <taxon>Lasiosphaeriaceae</taxon>
        <taxon>Immersiella</taxon>
    </lineage>
</organism>
<sequence length="90" mass="10005">MRRRHSCDPALLLAIIFVATGASIRDVASTSHPHPAFSIRHSLPAVRRQTRSADPKALDPPRSTEHNCTFHRQSLNTFMCKSSGHKKGSF</sequence>
<dbReference type="EMBL" id="JAULSU010000003">
    <property type="protein sequence ID" value="KAK0623705.1"/>
    <property type="molecule type" value="Genomic_DNA"/>
</dbReference>
<name>A0AA40C3J0_9PEZI</name>
<evidence type="ECO:0008006" key="5">
    <source>
        <dbReference type="Google" id="ProtNLM"/>
    </source>
</evidence>
<feature type="compositionally biased region" description="Basic and acidic residues" evidence="1">
    <location>
        <begin position="51"/>
        <end position="65"/>
    </location>
</feature>
<reference evidence="3" key="1">
    <citation type="submission" date="2023-06" db="EMBL/GenBank/DDBJ databases">
        <title>Genome-scale phylogeny and comparative genomics of the fungal order Sordariales.</title>
        <authorList>
            <consortium name="Lawrence Berkeley National Laboratory"/>
            <person name="Hensen N."/>
            <person name="Bonometti L."/>
            <person name="Westerberg I."/>
            <person name="Brannstrom I.O."/>
            <person name="Guillou S."/>
            <person name="Cros-Aarteil S."/>
            <person name="Calhoun S."/>
            <person name="Haridas S."/>
            <person name="Kuo A."/>
            <person name="Mondo S."/>
            <person name="Pangilinan J."/>
            <person name="Riley R."/>
            <person name="Labutti K."/>
            <person name="Andreopoulos B."/>
            <person name="Lipzen A."/>
            <person name="Chen C."/>
            <person name="Yanf M."/>
            <person name="Daum C."/>
            <person name="Ng V."/>
            <person name="Clum A."/>
            <person name="Steindorff A."/>
            <person name="Ohm R."/>
            <person name="Martin F."/>
            <person name="Silar P."/>
            <person name="Natvig D."/>
            <person name="Lalanne C."/>
            <person name="Gautier V."/>
            <person name="Ament-Velasquez S.L."/>
            <person name="Kruys A."/>
            <person name="Hutchinson M.I."/>
            <person name="Powell A.J."/>
            <person name="Barry K."/>
            <person name="Miller A.N."/>
            <person name="Grigoriev I.V."/>
            <person name="Debuchy R."/>
            <person name="Gladieux P."/>
            <person name="Thoren M.H."/>
            <person name="Johannesson H."/>
        </authorList>
    </citation>
    <scope>NUCLEOTIDE SEQUENCE</scope>
    <source>
        <strain evidence="3">CBS 606.72</strain>
    </source>
</reference>
<feature type="region of interest" description="Disordered" evidence="1">
    <location>
        <begin position="41"/>
        <end position="66"/>
    </location>
</feature>
<comment type="caution">
    <text evidence="3">The sequence shown here is derived from an EMBL/GenBank/DDBJ whole genome shotgun (WGS) entry which is preliminary data.</text>
</comment>
<dbReference type="Proteomes" id="UP001175000">
    <property type="component" value="Unassembled WGS sequence"/>
</dbReference>